<dbReference type="GO" id="GO:0005886">
    <property type="term" value="C:plasma membrane"/>
    <property type="evidence" value="ECO:0007669"/>
    <property type="project" value="UniProtKB-SubCell"/>
</dbReference>
<organism evidence="11">
    <name type="scientific">uncultured Arthrobacter sp</name>
    <dbReference type="NCBI Taxonomy" id="114050"/>
    <lineage>
        <taxon>Bacteria</taxon>
        <taxon>Bacillati</taxon>
        <taxon>Actinomycetota</taxon>
        <taxon>Actinomycetes</taxon>
        <taxon>Micrococcales</taxon>
        <taxon>Micrococcaceae</taxon>
        <taxon>Arthrobacter</taxon>
        <taxon>environmental samples</taxon>
    </lineage>
</organism>
<keyword evidence="6" id="KW-0145">Chemotaxis</keyword>
<dbReference type="Gene3D" id="2.30.330.10">
    <property type="entry name" value="SpoA-like"/>
    <property type="match status" value="1"/>
</dbReference>
<keyword evidence="9" id="KW-0975">Bacterial flagellum</keyword>
<evidence type="ECO:0000256" key="5">
    <source>
        <dbReference type="ARBA" id="ARBA00022475"/>
    </source>
</evidence>
<comment type="subcellular location">
    <subcellularLocation>
        <location evidence="1">Bacterial flagellum basal body</location>
    </subcellularLocation>
    <subcellularLocation>
        <location evidence="2">Cell membrane</location>
        <topology evidence="2">Peripheral membrane protein</topology>
    </subcellularLocation>
</comment>
<dbReference type="GO" id="GO:0009425">
    <property type="term" value="C:bacterial-type flagellum basal body"/>
    <property type="evidence" value="ECO:0007669"/>
    <property type="project" value="UniProtKB-SubCell"/>
</dbReference>
<evidence type="ECO:0000256" key="1">
    <source>
        <dbReference type="ARBA" id="ARBA00004117"/>
    </source>
</evidence>
<dbReference type="Pfam" id="PF02154">
    <property type="entry name" value="FliM"/>
    <property type="match status" value="1"/>
</dbReference>
<evidence type="ECO:0000256" key="2">
    <source>
        <dbReference type="ARBA" id="ARBA00004202"/>
    </source>
</evidence>
<keyword evidence="8" id="KW-0472">Membrane</keyword>
<evidence type="ECO:0000259" key="10">
    <source>
        <dbReference type="Pfam" id="PF01052"/>
    </source>
</evidence>
<dbReference type="InterPro" id="IPR001689">
    <property type="entry name" value="Flag_FliM"/>
</dbReference>
<accession>A0A6J4JG35</accession>
<keyword evidence="7" id="KW-0283">Flagellar rotation</keyword>
<keyword evidence="11" id="KW-0966">Cell projection</keyword>
<dbReference type="EMBL" id="CADCTE010000197">
    <property type="protein sequence ID" value="CAA9276474.1"/>
    <property type="molecule type" value="Genomic_DNA"/>
</dbReference>
<proteinExistence type="inferred from homology"/>
<evidence type="ECO:0000256" key="8">
    <source>
        <dbReference type="ARBA" id="ARBA00023136"/>
    </source>
</evidence>
<dbReference type="GO" id="GO:0003774">
    <property type="term" value="F:cytoskeletal motor activity"/>
    <property type="evidence" value="ECO:0007669"/>
    <property type="project" value="InterPro"/>
</dbReference>
<dbReference type="InterPro" id="IPR028976">
    <property type="entry name" value="CheC-like_sf"/>
</dbReference>
<evidence type="ECO:0000256" key="3">
    <source>
        <dbReference type="ARBA" id="ARBA00011049"/>
    </source>
</evidence>
<dbReference type="SUPFAM" id="SSF101801">
    <property type="entry name" value="Surface presentation of antigens (SPOA)"/>
    <property type="match status" value="1"/>
</dbReference>
<dbReference type="PANTHER" id="PTHR30034">
    <property type="entry name" value="FLAGELLAR MOTOR SWITCH PROTEIN FLIM"/>
    <property type="match status" value="1"/>
</dbReference>
<evidence type="ECO:0000256" key="7">
    <source>
        <dbReference type="ARBA" id="ARBA00022779"/>
    </source>
</evidence>
<evidence type="ECO:0000256" key="4">
    <source>
        <dbReference type="ARBA" id="ARBA00021898"/>
    </source>
</evidence>
<dbReference type="GO" id="GO:0071978">
    <property type="term" value="P:bacterial-type flagellum-dependent swarming motility"/>
    <property type="evidence" value="ECO:0007669"/>
    <property type="project" value="TreeGrafter"/>
</dbReference>
<protein>
    <recommendedName>
        <fullName evidence="4">Flagellar motor switch protein FliM</fullName>
    </recommendedName>
</protein>
<dbReference type="InterPro" id="IPR036429">
    <property type="entry name" value="SpoA-like_sf"/>
</dbReference>
<reference evidence="11" key="1">
    <citation type="submission" date="2020-02" db="EMBL/GenBank/DDBJ databases">
        <authorList>
            <person name="Meier V. D."/>
        </authorList>
    </citation>
    <scope>NUCLEOTIDE SEQUENCE</scope>
    <source>
        <strain evidence="11">AVDCRST_MAG83</strain>
    </source>
</reference>
<name>A0A6J4JG35_9MICC</name>
<dbReference type="PANTHER" id="PTHR30034:SF6">
    <property type="entry name" value="YOP PROTEINS TRANSLOCATION PROTEIN Q"/>
    <property type="match status" value="1"/>
</dbReference>
<keyword evidence="11" id="KW-0282">Flagellum</keyword>
<dbReference type="AlphaFoldDB" id="A0A6J4JG35"/>
<dbReference type="Pfam" id="PF01052">
    <property type="entry name" value="FliMN_C"/>
    <property type="match status" value="1"/>
</dbReference>
<evidence type="ECO:0000256" key="6">
    <source>
        <dbReference type="ARBA" id="ARBA00022500"/>
    </source>
</evidence>
<gene>
    <name evidence="11" type="ORF">AVDCRST_MAG83-3585</name>
</gene>
<evidence type="ECO:0000313" key="11">
    <source>
        <dbReference type="EMBL" id="CAA9276474.1"/>
    </source>
</evidence>
<feature type="domain" description="Flagellar motor switch protein FliN-like C-terminal" evidence="10">
    <location>
        <begin position="245"/>
        <end position="313"/>
    </location>
</feature>
<dbReference type="GO" id="GO:0050918">
    <property type="term" value="P:positive chemotaxis"/>
    <property type="evidence" value="ECO:0007669"/>
    <property type="project" value="TreeGrafter"/>
</dbReference>
<dbReference type="CDD" id="cd17908">
    <property type="entry name" value="FliM"/>
    <property type="match status" value="1"/>
</dbReference>
<dbReference type="PIRSF" id="PIRSF002888">
    <property type="entry name" value="FliM"/>
    <property type="match status" value="1"/>
</dbReference>
<dbReference type="Gene3D" id="3.40.1550.10">
    <property type="entry name" value="CheC-like"/>
    <property type="match status" value="1"/>
</dbReference>
<sequence>MRRPQRLTGRAGPPIVIIVTPSNLQETLLPEPARTVEVYDFRRPTTLAREHSRALEVAFETFARQWGTQLTAKVRVKAQVTTHQVLMQTYDEYAASLPATTAMVLCRLEDYESQAIIQFPTSSALAWVGRMLGGNGSQPAPGRKFTQIEQALVKRLMEDALEDLRYSFGSLLPMPLSFNSIQYNAQFAQAAAPSDLMVVATFTLRVGENTAEGTVALPAETVLPQLGATNPTTSPENAAELLRQQMAWVPVEVSVGLMPVTVRPEAILRLAVGDLIPLNHPERRPLEVRIAGQRIARAGLGRNGARLAAQIVDTEENPA</sequence>
<comment type="similarity">
    <text evidence="3">Belongs to the FliM family.</text>
</comment>
<dbReference type="InterPro" id="IPR001543">
    <property type="entry name" value="FliN-like_C"/>
</dbReference>
<keyword evidence="5" id="KW-1003">Cell membrane</keyword>
<evidence type="ECO:0000256" key="9">
    <source>
        <dbReference type="ARBA" id="ARBA00023143"/>
    </source>
</evidence>
<keyword evidence="11" id="KW-0969">Cilium</keyword>
<dbReference type="SUPFAM" id="SSF103039">
    <property type="entry name" value="CheC-like"/>
    <property type="match status" value="1"/>
</dbReference>